<dbReference type="OrthoDB" id="1571544at2759"/>
<dbReference type="PANTHER" id="PTHR31110">
    <property type="entry name" value="PESTICIDAL CRYSTAL CRY8BA PROTEIN"/>
    <property type="match status" value="1"/>
</dbReference>
<proteinExistence type="predicted"/>
<dbReference type="EMBL" id="CM018049">
    <property type="protein sequence ID" value="KAA8519706.1"/>
    <property type="molecule type" value="Genomic_DNA"/>
</dbReference>
<gene>
    <name evidence="1" type="ORF">F0562_013849</name>
</gene>
<sequence length="197" mass="22506">MLPLAILPVLRDAQLKSWGSCIPDGGNTAPGERLSEVTVMLRTKFRNYLQAVVEKLAENTRVQNATKLKKTRVQNATKLKKIIRDTKGSIVESYVRSRMQPLKDILTNTIDHLQTIFEIHVFIIVGQGFWDQMGQDLLRFLEYSKENRSWYKGLRVAVSVSCTLALASYRKLNPLLCYISNLLKLNSLRFKLLMSCS</sequence>
<name>A0A5J4ZPN5_9ASTE</name>
<reference evidence="1 2" key="1">
    <citation type="submission" date="2019-09" db="EMBL/GenBank/DDBJ databases">
        <title>A chromosome-level genome assembly of the Chinese tupelo Nyssa sinensis.</title>
        <authorList>
            <person name="Yang X."/>
            <person name="Kang M."/>
            <person name="Yang Y."/>
            <person name="Xiong H."/>
            <person name="Wang M."/>
            <person name="Zhang Z."/>
            <person name="Wang Z."/>
            <person name="Wu H."/>
            <person name="Ma T."/>
            <person name="Liu J."/>
            <person name="Xi Z."/>
        </authorList>
    </citation>
    <scope>NUCLEOTIDE SEQUENCE [LARGE SCALE GENOMIC DNA]</scope>
    <source>
        <strain evidence="1">J267</strain>
        <tissue evidence="1">Leaf</tissue>
    </source>
</reference>
<evidence type="ECO:0000313" key="2">
    <source>
        <dbReference type="Proteomes" id="UP000325577"/>
    </source>
</evidence>
<accession>A0A5J4ZPN5</accession>
<evidence type="ECO:0000313" key="1">
    <source>
        <dbReference type="EMBL" id="KAA8519706.1"/>
    </source>
</evidence>
<dbReference type="Proteomes" id="UP000325577">
    <property type="component" value="Linkage Group LG6"/>
</dbReference>
<organism evidence="1 2">
    <name type="scientific">Nyssa sinensis</name>
    <dbReference type="NCBI Taxonomy" id="561372"/>
    <lineage>
        <taxon>Eukaryota</taxon>
        <taxon>Viridiplantae</taxon>
        <taxon>Streptophyta</taxon>
        <taxon>Embryophyta</taxon>
        <taxon>Tracheophyta</taxon>
        <taxon>Spermatophyta</taxon>
        <taxon>Magnoliopsida</taxon>
        <taxon>eudicotyledons</taxon>
        <taxon>Gunneridae</taxon>
        <taxon>Pentapetalae</taxon>
        <taxon>asterids</taxon>
        <taxon>Cornales</taxon>
        <taxon>Nyssaceae</taxon>
        <taxon>Nyssa</taxon>
    </lineage>
</organism>
<keyword evidence="2" id="KW-1185">Reference proteome</keyword>
<dbReference type="PANTHER" id="PTHR31110:SF2">
    <property type="entry name" value="PESTICIDAL CRYSTAL CRY8BA PROTEIN"/>
    <property type="match status" value="1"/>
</dbReference>
<dbReference type="AlphaFoldDB" id="A0A5J4ZPN5"/>
<protein>
    <submittedName>
        <fullName evidence="1">Uncharacterized protein</fullName>
    </submittedName>
</protein>